<proteinExistence type="inferred from homology"/>
<dbReference type="Pfam" id="PF25010">
    <property type="entry name" value="ARM_UBP24_USP9X-Y"/>
    <property type="match status" value="1"/>
</dbReference>
<name>A0ABY7FZ30_MYAAR</name>
<evidence type="ECO:0000256" key="6">
    <source>
        <dbReference type="ARBA" id="ARBA00022786"/>
    </source>
</evidence>
<dbReference type="PANTHER" id="PTHR24006:SF925">
    <property type="entry name" value="UBIQUITINYL HYDROLASE 1"/>
    <property type="match status" value="1"/>
</dbReference>
<keyword evidence="12" id="KW-1185">Reference proteome</keyword>
<evidence type="ECO:0000259" key="10">
    <source>
        <dbReference type="PROSITE" id="PS50235"/>
    </source>
</evidence>
<keyword evidence="5" id="KW-0645">Protease</keyword>
<comment type="catalytic activity">
    <reaction evidence="1">
        <text>Thiol-dependent hydrolysis of ester, thioester, amide, peptide and isopeptide bonds formed by the C-terminal Gly of ubiquitin (a 76-residue protein attached to proteins as an intracellular targeting signal).</text>
        <dbReference type="EC" id="3.4.19.12"/>
    </reaction>
</comment>
<dbReference type="Pfam" id="PF22900">
    <property type="entry name" value="UCH_UBL1"/>
    <property type="match status" value="1"/>
</dbReference>
<evidence type="ECO:0000256" key="8">
    <source>
        <dbReference type="ARBA" id="ARBA00022807"/>
    </source>
</evidence>
<accession>A0ABY7FZ30</accession>
<dbReference type="InterPro" id="IPR001394">
    <property type="entry name" value="Peptidase_C19_UCH"/>
</dbReference>
<dbReference type="InterPro" id="IPR028889">
    <property type="entry name" value="USP"/>
</dbReference>
<dbReference type="PANTHER" id="PTHR24006">
    <property type="entry name" value="UBIQUITIN CARBOXYL-TERMINAL HYDROLASE"/>
    <property type="match status" value="1"/>
</dbReference>
<dbReference type="InterPro" id="IPR050164">
    <property type="entry name" value="Peptidase_C19"/>
</dbReference>
<evidence type="ECO:0000256" key="5">
    <source>
        <dbReference type="ARBA" id="ARBA00022670"/>
    </source>
</evidence>
<feature type="region of interest" description="Disordered" evidence="9">
    <location>
        <begin position="1"/>
        <end position="41"/>
    </location>
</feature>
<dbReference type="EC" id="3.4.19.12" evidence="3"/>
<evidence type="ECO:0000313" key="12">
    <source>
        <dbReference type="Proteomes" id="UP001164746"/>
    </source>
</evidence>
<evidence type="ECO:0000256" key="9">
    <source>
        <dbReference type="SAM" id="MobiDB-lite"/>
    </source>
</evidence>
<dbReference type="InterPro" id="IPR018200">
    <property type="entry name" value="USP_CS"/>
</dbReference>
<evidence type="ECO:0000256" key="7">
    <source>
        <dbReference type="ARBA" id="ARBA00022801"/>
    </source>
</evidence>
<dbReference type="InterPro" id="IPR055176">
    <property type="entry name" value="UBP24/USP9X/USP9Y_UBL"/>
</dbReference>
<evidence type="ECO:0000313" key="11">
    <source>
        <dbReference type="EMBL" id="WAR27468.1"/>
    </source>
</evidence>
<feature type="region of interest" description="Disordered" evidence="9">
    <location>
        <begin position="982"/>
        <end position="1003"/>
    </location>
</feature>
<dbReference type="InterPro" id="IPR016024">
    <property type="entry name" value="ARM-type_fold"/>
</dbReference>
<dbReference type="InterPro" id="IPR056850">
    <property type="entry name" value="ARM_UBP34_24_USP9X_Y"/>
</dbReference>
<dbReference type="Proteomes" id="UP001164746">
    <property type="component" value="Chromosome 15"/>
</dbReference>
<keyword evidence="6" id="KW-0833">Ubl conjugation pathway</keyword>
<gene>
    <name evidence="11" type="ORF">MAR_013172</name>
</gene>
<keyword evidence="4" id="KW-0597">Phosphoprotein</keyword>
<dbReference type="SUPFAM" id="SSF48371">
    <property type="entry name" value="ARM repeat"/>
    <property type="match status" value="1"/>
</dbReference>
<feature type="domain" description="USP" evidence="10">
    <location>
        <begin position="1456"/>
        <end position="1723"/>
    </location>
</feature>
<protein>
    <recommendedName>
        <fullName evidence="3">ubiquitinyl hydrolase 1</fullName>
        <ecNumber evidence="3">3.4.19.12</ecNumber>
    </recommendedName>
</protein>
<evidence type="ECO:0000256" key="3">
    <source>
        <dbReference type="ARBA" id="ARBA00012759"/>
    </source>
</evidence>
<dbReference type="EMBL" id="CP111026">
    <property type="protein sequence ID" value="WAR27468.1"/>
    <property type="molecule type" value="Genomic_DNA"/>
</dbReference>
<dbReference type="PROSITE" id="PS00972">
    <property type="entry name" value="USP_1"/>
    <property type="match status" value="1"/>
</dbReference>
<organism evidence="11 12">
    <name type="scientific">Mya arenaria</name>
    <name type="common">Soft-shell clam</name>
    <dbReference type="NCBI Taxonomy" id="6604"/>
    <lineage>
        <taxon>Eukaryota</taxon>
        <taxon>Metazoa</taxon>
        <taxon>Spiralia</taxon>
        <taxon>Lophotrochozoa</taxon>
        <taxon>Mollusca</taxon>
        <taxon>Bivalvia</taxon>
        <taxon>Autobranchia</taxon>
        <taxon>Heteroconchia</taxon>
        <taxon>Euheterodonta</taxon>
        <taxon>Imparidentia</taxon>
        <taxon>Neoheterodontei</taxon>
        <taxon>Myida</taxon>
        <taxon>Myoidea</taxon>
        <taxon>Myidae</taxon>
        <taxon>Mya</taxon>
    </lineage>
</organism>
<evidence type="ECO:0000256" key="1">
    <source>
        <dbReference type="ARBA" id="ARBA00000707"/>
    </source>
</evidence>
<evidence type="ECO:0000256" key="2">
    <source>
        <dbReference type="ARBA" id="ARBA00009085"/>
    </source>
</evidence>
<comment type="similarity">
    <text evidence="2">Belongs to the peptidase C19 family.</text>
</comment>
<keyword evidence="7" id="KW-0378">Hydrolase</keyword>
<sequence>MTIVMRGSPAGGDTPQEPQQAGQPATAPTVLQPGTAVPTPAIPTPAPGLVSTTVTPVADENGQGDANMETGEDGEPEFPLTELARLDEMINRPRWVVPVLPKGELEVLLDASIKLCKEGLDTRSEACQRFFREGLTVSFTKIMTDDAVSGWKYEIHKCILKNAEKLVELCIVKMPQDWFPLLDLLAIIVNPQCKFHNYNSTRTPETVPTGSNLADDALFARPPDPRTPRGWLVDMVNKFGQLDGFQMLLDRFLSGQSLSVPLIAALIKPFGLCAEVLTPHTVQKYLMPIVERVPVFLEELTDDELKKESKTEAKNDALASIIKALKQLVYRLPNMEEKIKSLEIFRLKMILRLLQISSFNGKMNALNEVNKVIANVSYHSSRHTPAEEDEWLTAEKMAEWIQENEVLSIVLRDSLHQPQYVEKLEKILRFMIKEKALSLQNLDKLWEAQSGKHDAIVKNVHDLLAKLAWDFSPEQLDHLFECFQASWQHASKKQREKLLELIRRLAEDDKEGIMAHKVLGLLWNLAHSEDVPTEIMDQALSAHIKILDYSCSQQDRDAQKMSWISKFVEELKNDKWVLPSLKQIREICQLFPEAPQNYPHVPNRVSHVYYRNSVISILQTNHAIVMAVAQNLSAYMNKARAYAKEHPSVDPVDILHDGRFNHVVQVQERLRFLRFLLKDGQLWLCESQARQIWHCLAENAIYPTDREACFKWFAKLMGEEPDLDPEITREFFEKNILQFDPSLLTENGMNCFERFFKHVNVKENKLIQKRRGGYMMEDLELVGYDYLWREVMHGPEDVAEKAITLLKDTFTNLGPRLQQSQVEIHEDFMQTTMDRLKALYDTISVLEGDKESSSQLMAETTRMIRALTVLKEYVNECDEQFGEERSILPLSRACRGKLVTLVVRFPNQGRQVDDIEIWSHTNETIGAVRRHILHRVKANSNVKVDLYINGDLLEPSEDKKLISQVPLRDKMLISAKLVHVGNSMPSSPDTSSDSSGGSPHHAFDGPNIEAENCLPGVLMSNNQRCCQFLFQLGDLGCSLQVSKLRDTARTLLKLMPADSGTKEKLRTMCSEHARTGTGVAYSLLMPSQDPMAEDAFEFQYNFIKSGGVQLALNMSAYVSVLKMCKLMLTVVGYAKLQVVVDACSNEPRGPPITSAEHSHAVILQQALHHIPNHSTEFTTRNVAIRLGQQLAEQATAVVPDLNTIKAIQKIAWSSGSGSLHLVHASNDDIHKAHEKEVAADQDDLTVSREAMEVLTVCMLLCPSATDVLHKDRAWQQFIKDCLLHCRNNSTHKPVVFFIQLLFTVLSQKTMQSKLDQVLSSGESQVEETLLEGHLGITKELLAFQSAEKKYQMGSMQGGVNLIKELVEDFVFPASKVVVQCRKSNGDFPTEQATPVCSAPLTTIAAYDLLVALCTGCVPNLRTLAALLIDMYYNVEAPLIEWEYLPPVGARPNKGFVGLKNAGATCYMNSVLQQLFMIEPIRAGILAVEGAADDRKDEEKPVSNRDEERKEYNLGILKQIQLIFGNLAASKLQYYVPKGFWKHFRLWGDPVNLRDQHDALEFFNSLVDSLDEALKAMGQISILQKVLDIRNHHNLRESLEQYVKGDLLEGANAYHCDKCNKKVDTVKRLVIRKLPKIMAIQLKRESAIKFNDYFEFPRESEGSPKWYKFDDGDVSECKMDDDEEMKNQMTYRRQKRWWNAYILFYERIDDVDDEIITKTPKSLV</sequence>
<dbReference type="Gene3D" id="3.90.70.10">
    <property type="entry name" value="Cysteine proteinases"/>
    <property type="match status" value="2"/>
</dbReference>
<feature type="compositionally biased region" description="Low complexity" evidence="9">
    <location>
        <begin position="983"/>
        <end position="999"/>
    </location>
</feature>
<dbReference type="Pfam" id="PF00443">
    <property type="entry name" value="UCH"/>
    <property type="match status" value="1"/>
</dbReference>
<evidence type="ECO:0000256" key="4">
    <source>
        <dbReference type="ARBA" id="ARBA00022553"/>
    </source>
</evidence>
<keyword evidence="8" id="KW-0788">Thiol protease</keyword>
<dbReference type="InterPro" id="IPR038765">
    <property type="entry name" value="Papain-like_cys_pep_sf"/>
</dbReference>
<feature type="region of interest" description="Disordered" evidence="9">
    <location>
        <begin position="57"/>
        <end position="76"/>
    </location>
</feature>
<dbReference type="PROSITE" id="PS50235">
    <property type="entry name" value="USP_3"/>
    <property type="match status" value="1"/>
</dbReference>
<dbReference type="SUPFAM" id="SSF54001">
    <property type="entry name" value="Cysteine proteinases"/>
    <property type="match status" value="1"/>
</dbReference>
<reference evidence="11" key="1">
    <citation type="submission" date="2022-11" db="EMBL/GenBank/DDBJ databases">
        <title>Centuries of genome instability and evolution in soft-shell clam transmissible cancer (bioRxiv).</title>
        <authorList>
            <person name="Hart S.F.M."/>
            <person name="Yonemitsu M.A."/>
            <person name="Giersch R.M."/>
            <person name="Beal B.F."/>
            <person name="Arriagada G."/>
            <person name="Davis B.W."/>
            <person name="Ostrander E.A."/>
            <person name="Goff S.P."/>
            <person name="Metzger M.J."/>
        </authorList>
    </citation>
    <scope>NUCLEOTIDE SEQUENCE</scope>
    <source>
        <strain evidence="11">MELC-2E11</strain>
        <tissue evidence="11">Siphon/mantle</tissue>
    </source>
</reference>